<evidence type="ECO:0000256" key="3">
    <source>
        <dbReference type="ARBA" id="ARBA00022737"/>
    </source>
</evidence>
<feature type="domain" description="Chitin-binding type-2" evidence="8">
    <location>
        <begin position="169"/>
        <end position="216"/>
    </location>
</feature>
<feature type="domain" description="Chitin-binding type-2" evidence="8">
    <location>
        <begin position="112"/>
        <end position="165"/>
    </location>
</feature>
<feature type="signal peptide" evidence="7">
    <location>
        <begin position="1"/>
        <end position="18"/>
    </location>
</feature>
<keyword evidence="5" id="KW-0325">Glycoprotein</keyword>
<feature type="region of interest" description="Disordered" evidence="6">
    <location>
        <begin position="38"/>
        <end position="109"/>
    </location>
</feature>
<dbReference type="GO" id="GO:0005576">
    <property type="term" value="C:extracellular region"/>
    <property type="evidence" value="ECO:0007669"/>
    <property type="project" value="InterPro"/>
</dbReference>
<evidence type="ECO:0000256" key="6">
    <source>
        <dbReference type="SAM" id="MobiDB-lite"/>
    </source>
</evidence>
<evidence type="ECO:0000256" key="4">
    <source>
        <dbReference type="ARBA" id="ARBA00023157"/>
    </source>
</evidence>
<protein>
    <submittedName>
        <fullName evidence="10">Probable chitinase 10</fullName>
    </submittedName>
</protein>
<dbReference type="Proteomes" id="UP000504633">
    <property type="component" value="Unplaced"/>
</dbReference>
<name>A0A6J1M1U1_DROHY</name>
<keyword evidence="2 7" id="KW-0732">Signal</keyword>
<dbReference type="OMA" id="CTQYIQC"/>
<keyword evidence="3" id="KW-0677">Repeat</keyword>
<dbReference type="RefSeq" id="XP_023170593.2">
    <property type="nucleotide sequence ID" value="XM_023314825.2"/>
</dbReference>
<dbReference type="SMART" id="SM00494">
    <property type="entry name" value="ChtBD2"/>
    <property type="match status" value="2"/>
</dbReference>
<evidence type="ECO:0000256" key="5">
    <source>
        <dbReference type="ARBA" id="ARBA00023180"/>
    </source>
</evidence>
<dbReference type="Pfam" id="PF01607">
    <property type="entry name" value="CBM_14"/>
    <property type="match status" value="2"/>
</dbReference>
<proteinExistence type="predicted"/>
<dbReference type="PROSITE" id="PS50940">
    <property type="entry name" value="CHIT_BIND_II"/>
    <property type="match status" value="2"/>
</dbReference>
<reference evidence="10" key="1">
    <citation type="submission" date="2025-08" db="UniProtKB">
        <authorList>
            <consortium name="RefSeq"/>
        </authorList>
    </citation>
    <scope>IDENTIFICATION</scope>
    <source>
        <strain evidence="10">15085-1641.00</strain>
        <tissue evidence="10">Whole body</tissue>
    </source>
</reference>
<evidence type="ECO:0000259" key="8">
    <source>
        <dbReference type="PROSITE" id="PS50940"/>
    </source>
</evidence>
<dbReference type="Gene3D" id="2.170.140.10">
    <property type="entry name" value="Chitin binding domain"/>
    <property type="match status" value="2"/>
</dbReference>
<dbReference type="KEGG" id="dhe:111599227"/>
<feature type="compositionally biased region" description="Acidic residues" evidence="6">
    <location>
        <begin position="79"/>
        <end position="93"/>
    </location>
</feature>
<dbReference type="PANTHER" id="PTHR23301:SF106">
    <property type="entry name" value="CHITIN-BINDING TYPE-2 DOMAIN-CONTAINING PROTEIN-RELATED"/>
    <property type="match status" value="1"/>
</dbReference>
<dbReference type="GeneID" id="111599227"/>
<keyword evidence="9" id="KW-1185">Reference proteome</keyword>
<dbReference type="InterPro" id="IPR002557">
    <property type="entry name" value="Chitin-bd_dom"/>
</dbReference>
<dbReference type="InterPro" id="IPR051940">
    <property type="entry name" value="Chitin_bind-dev_reg"/>
</dbReference>
<dbReference type="PANTHER" id="PTHR23301">
    <property type="entry name" value="CHITIN BINDING PERITROPHIN-A"/>
    <property type="match status" value="1"/>
</dbReference>
<evidence type="ECO:0000256" key="7">
    <source>
        <dbReference type="SAM" id="SignalP"/>
    </source>
</evidence>
<dbReference type="GO" id="GO:0008061">
    <property type="term" value="F:chitin binding"/>
    <property type="evidence" value="ECO:0007669"/>
    <property type="project" value="UniProtKB-KW"/>
</dbReference>
<dbReference type="InterPro" id="IPR036508">
    <property type="entry name" value="Chitin-bd_dom_sf"/>
</dbReference>
<gene>
    <name evidence="10" type="primary">LOC111599227</name>
</gene>
<keyword evidence="4" id="KW-1015">Disulfide bond</keyword>
<evidence type="ECO:0000256" key="2">
    <source>
        <dbReference type="ARBA" id="ARBA00022729"/>
    </source>
</evidence>
<feature type="compositionally biased region" description="Low complexity" evidence="6">
    <location>
        <begin position="41"/>
        <end position="61"/>
    </location>
</feature>
<keyword evidence="1" id="KW-0147">Chitin-binding</keyword>
<evidence type="ECO:0000256" key="1">
    <source>
        <dbReference type="ARBA" id="ARBA00022669"/>
    </source>
</evidence>
<dbReference type="OrthoDB" id="6020543at2759"/>
<dbReference type="SUPFAM" id="SSF57625">
    <property type="entry name" value="Invertebrate chitin-binding proteins"/>
    <property type="match status" value="2"/>
</dbReference>
<feature type="chain" id="PRO_5026656571" evidence="7">
    <location>
        <begin position="19"/>
        <end position="220"/>
    </location>
</feature>
<accession>A0A6J1M1U1</accession>
<dbReference type="AlphaFoldDB" id="A0A6J1M1U1"/>
<sequence length="220" mass="24128">MKVAIIGILLIQVIAVYAQPIDDYATIGTSTIIPEVSEPQTSSTANAENSSTTAEAEVTETQNSSATNAESVPTTIEPSTEETEATEETEETETTVPPTSTTEDAETTVEPPVLCDEGVAFLPAPQCNDYYMCLYGVGILKSCPDGLYWDPRWNICNWDSSRCDNGLPESNCSDGVEFLPVESDCTQYIQCVHNSPIQMTCPGYLFWNQPLQRCDYKCEF</sequence>
<organism evidence="9 10">
    <name type="scientific">Drosophila hydei</name>
    <name type="common">Fruit fly</name>
    <dbReference type="NCBI Taxonomy" id="7224"/>
    <lineage>
        <taxon>Eukaryota</taxon>
        <taxon>Metazoa</taxon>
        <taxon>Ecdysozoa</taxon>
        <taxon>Arthropoda</taxon>
        <taxon>Hexapoda</taxon>
        <taxon>Insecta</taxon>
        <taxon>Pterygota</taxon>
        <taxon>Neoptera</taxon>
        <taxon>Endopterygota</taxon>
        <taxon>Diptera</taxon>
        <taxon>Brachycera</taxon>
        <taxon>Muscomorpha</taxon>
        <taxon>Ephydroidea</taxon>
        <taxon>Drosophilidae</taxon>
        <taxon>Drosophila</taxon>
    </lineage>
</organism>
<evidence type="ECO:0000313" key="9">
    <source>
        <dbReference type="Proteomes" id="UP000504633"/>
    </source>
</evidence>
<evidence type="ECO:0000313" key="10">
    <source>
        <dbReference type="RefSeq" id="XP_023170593.2"/>
    </source>
</evidence>